<reference evidence="1 2" key="1">
    <citation type="journal article" date="2012" name="Science">
        <title>Ecological populations of bacteria act as socially cohesive units of antibiotic production and resistance.</title>
        <authorList>
            <person name="Cordero O.X."/>
            <person name="Wildschutte H."/>
            <person name="Kirkup B."/>
            <person name="Proehl S."/>
            <person name="Ngo L."/>
            <person name="Hussain F."/>
            <person name="Le Roux F."/>
            <person name="Mincer T."/>
            <person name="Polz M.F."/>
        </authorList>
    </citation>
    <scope>NUCLEOTIDE SEQUENCE [LARGE SCALE GENOMIC DNA]</scope>
    <source>
        <strain evidence="1 2">ZF-129</strain>
    </source>
</reference>
<dbReference type="eggNOG" id="COG3440">
    <property type="taxonomic scope" value="Bacteria"/>
</dbReference>
<dbReference type="Proteomes" id="UP000094741">
    <property type="component" value="Unassembled WGS sequence"/>
</dbReference>
<dbReference type="RefSeq" id="WP_017041622.1">
    <property type="nucleotide sequence ID" value="NZ_AJYQ02000096.1"/>
</dbReference>
<evidence type="ECO:0000313" key="1">
    <source>
        <dbReference type="EMBL" id="OEE33947.1"/>
    </source>
</evidence>
<comment type="caution">
    <text evidence="1">The sequence shown here is derived from an EMBL/GenBank/DDBJ whole genome shotgun (WGS) entry which is preliminary data.</text>
</comment>
<evidence type="ECO:0000313" key="2">
    <source>
        <dbReference type="Proteomes" id="UP000094741"/>
    </source>
</evidence>
<dbReference type="OrthoDB" id="3650427at2"/>
<proteinExistence type="predicted"/>
<dbReference type="EMBL" id="AJYQ02000096">
    <property type="protein sequence ID" value="OEE33947.1"/>
    <property type="molecule type" value="Genomic_DNA"/>
</dbReference>
<accession>A0A1E5BEK7</accession>
<gene>
    <name evidence="1" type="ORF">A1QO_08870</name>
</gene>
<sequence length="516" mass="59480">MDIEQEIKNFLYDSMKDNDQKYRDIQLILFFFGFREEDWPTLDATAIRFEVGESENRKSERPRQIIKDKFTSKVQLTELPSIRRVSEVISSQEYMSTGVLIEKLEELNLLPKNYSVKGILNLLHQLGLCKPYDIYTNKLNKASRSSISDEKTLYVIHSSELKKMKSAMNRMIVFPGLVGIANLSTFFEIYPQHEKYKEALFNILHSRDDVWLSSFNGVFYYIIENRDNALINNLEKVVNVADSVELEVMVNVLSNAFKHRTPPKGNSYPPIEVISSYLKKSRYTECNGKVIKLNINPTKLRDIEYDVVNFMKGKGQLGFSIIKEHLELKGYSKPSIDKAILHSTIVNADKSVRRHYKYSLLESIPFESTKELDRYTVFKARLLSICAEGTDDEVESKRRKEQQVLRQWLFEGKEKACCAICNNLFSVDSLVTAHKKPRSICSFNERVDPNIVMPLCKFGCDHAYEANYISVKQGVVQKNNRRSGTEFENAWVNAVVGNVVDAQWLEGEANYFGSYA</sequence>
<dbReference type="AlphaFoldDB" id="A0A1E5BEK7"/>
<organism evidence="1 2">
    <name type="scientific">Vibrio genomosp. F10 str. ZF-129</name>
    <dbReference type="NCBI Taxonomy" id="1187848"/>
    <lineage>
        <taxon>Bacteria</taxon>
        <taxon>Pseudomonadati</taxon>
        <taxon>Pseudomonadota</taxon>
        <taxon>Gammaproteobacteria</taxon>
        <taxon>Vibrionales</taxon>
        <taxon>Vibrionaceae</taxon>
        <taxon>Vibrio</taxon>
    </lineage>
</organism>
<name>A0A1E5BEK7_9VIBR</name>
<protein>
    <submittedName>
        <fullName evidence="1">Uncharacterized protein</fullName>
    </submittedName>
</protein>